<dbReference type="Proteomes" id="UP000190827">
    <property type="component" value="Unassembled WGS sequence"/>
</dbReference>
<evidence type="ECO:0000313" key="1">
    <source>
        <dbReference type="EMBL" id="SKC47515.1"/>
    </source>
</evidence>
<sequence>MTTSAEAIASFRNSWLGAEGEDFASRMARRSLASFAEQQPDLRPLLFELEHKAQSELDIHLDGKTVGDHEADAAAFASLVRGIAEATKEIAKHALGRQRRPSTLRVLAPMPGSVRLVLRAAEPTEVDGGRTMQVTRTPSIDSRSLDTVAILLARADSEDVVDDDDVLSGLAADLPARAHFGLKRAARAIDEQDWEVTGELRSVRGFQPVHVGPKGARALMRALDEKHESTTEVVLSGVIDGQRRSIGALWFAPDGSAPFEAAVPSAELIEQVVQHDAANEVVQATFDVLTIVGGGAAPRQRKVYTLRSMVRIPSQPSFPLDETLE</sequence>
<name>A0ABY1LJ32_9MICO</name>
<organism evidence="1 2">
    <name type="scientific">Plantibacter cousiniae</name>
    <name type="common">nom. nud.</name>
    <dbReference type="NCBI Taxonomy" id="199709"/>
    <lineage>
        <taxon>Bacteria</taxon>
        <taxon>Bacillati</taxon>
        <taxon>Actinomycetota</taxon>
        <taxon>Actinomycetes</taxon>
        <taxon>Micrococcales</taxon>
        <taxon>Microbacteriaceae</taxon>
        <taxon>Plantibacter</taxon>
    </lineage>
</organism>
<comment type="caution">
    <text evidence="1">The sequence shown here is derived from an EMBL/GenBank/DDBJ whole genome shotgun (WGS) entry which is preliminary data.</text>
</comment>
<protein>
    <submittedName>
        <fullName evidence="1">Uncharacterized protein</fullName>
    </submittedName>
</protein>
<gene>
    <name evidence="1" type="ORF">SAMN06295973_1255</name>
</gene>
<proteinExistence type="predicted"/>
<dbReference type="EMBL" id="FUZO01000001">
    <property type="protein sequence ID" value="SKC47515.1"/>
    <property type="molecule type" value="Genomic_DNA"/>
</dbReference>
<accession>A0ABY1LJ32</accession>
<keyword evidence="2" id="KW-1185">Reference proteome</keyword>
<evidence type="ECO:0000313" key="2">
    <source>
        <dbReference type="Proteomes" id="UP000190827"/>
    </source>
</evidence>
<reference evidence="1 2" key="1">
    <citation type="submission" date="2017-02" db="EMBL/GenBank/DDBJ databases">
        <authorList>
            <person name="Varghese N."/>
            <person name="Submissions S."/>
        </authorList>
    </citation>
    <scope>NUCLEOTIDE SEQUENCE [LARGE SCALE GENOMIC DNA]</scope>
    <source>
        <strain evidence="1 2">VKM Ac-1787</strain>
    </source>
</reference>
<dbReference type="RefSeq" id="WP_139382408.1">
    <property type="nucleotide sequence ID" value="NZ_FUZO01000001.1"/>
</dbReference>